<sequence length="327" mass="38269">MQDFRRSEVKVRNGIIFIAFFLVLLYGASALFVPKNDTVKAGIDERDESAYAVYAEPRNSMDAVIIGDSLAYTSISPLKMWHENGFTSYNCSRTAQRMSETYYMLKRVFEVQSPKVVVFETNMLFWPSDTEEQINKTLFEAAEYYLPVFEYHNQWKKLDPSDLQDAVYEKQDQYKGFRLKKDCIPYAGGEYMIETMAAREVPHVERFLLGRMIQLCRKNGSQFMMVSVPSPKDYRYENHNSAQSLADKYGVEYLDLNLLTEEIGIDWNLDVLDGAEHLNVYGAEKVSDYLGAYISENYEVEDHRDDKTYSEWNQYYEDYQKEVQKNM</sequence>
<dbReference type="EMBL" id="CYYR01000038">
    <property type="protein sequence ID" value="CUO51095.1"/>
    <property type="molecule type" value="Genomic_DNA"/>
</dbReference>
<protein>
    <recommendedName>
        <fullName evidence="3">SGNH/GDSL hydrolase family protein</fullName>
    </recommendedName>
</protein>
<evidence type="ECO:0000313" key="2">
    <source>
        <dbReference type="Proteomes" id="UP000095395"/>
    </source>
</evidence>
<reference evidence="1 2" key="1">
    <citation type="submission" date="2015-09" db="EMBL/GenBank/DDBJ databases">
        <authorList>
            <consortium name="Pathogen Informatics"/>
        </authorList>
    </citation>
    <scope>NUCLEOTIDE SEQUENCE [LARGE SCALE GENOMIC DNA]</scope>
    <source>
        <strain evidence="1 2">2789STDY5608835</strain>
    </source>
</reference>
<name>A0A174FSL2_9FIRM</name>
<dbReference type="InterPro" id="IPR036514">
    <property type="entry name" value="SGNH_hydro_sf"/>
</dbReference>
<dbReference type="Gene3D" id="3.40.50.1110">
    <property type="entry name" value="SGNH hydrolase"/>
    <property type="match status" value="1"/>
</dbReference>
<proteinExistence type="predicted"/>
<dbReference type="Proteomes" id="UP000095395">
    <property type="component" value="Unassembled WGS sequence"/>
</dbReference>
<dbReference type="AlphaFoldDB" id="A0A174FSL2"/>
<accession>A0A174FSL2</accession>
<evidence type="ECO:0008006" key="3">
    <source>
        <dbReference type="Google" id="ProtNLM"/>
    </source>
</evidence>
<organism evidence="1 2">
    <name type="scientific">Roseburia inulinivorans</name>
    <dbReference type="NCBI Taxonomy" id="360807"/>
    <lineage>
        <taxon>Bacteria</taxon>
        <taxon>Bacillati</taxon>
        <taxon>Bacillota</taxon>
        <taxon>Clostridia</taxon>
        <taxon>Lachnospirales</taxon>
        <taxon>Lachnospiraceae</taxon>
        <taxon>Roseburia</taxon>
    </lineage>
</organism>
<gene>
    <name evidence="1" type="ORF">ERS852392_03389</name>
</gene>
<evidence type="ECO:0000313" key="1">
    <source>
        <dbReference type="EMBL" id="CUO51095.1"/>
    </source>
</evidence>
<dbReference type="SUPFAM" id="SSF52266">
    <property type="entry name" value="SGNH hydrolase"/>
    <property type="match status" value="1"/>
</dbReference>